<proteinExistence type="predicted"/>
<evidence type="ECO:0000256" key="1">
    <source>
        <dbReference type="ARBA" id="ARBA00023125"/>
    </source>
</evidence>
<dbReference type="Proteomes" id="UP000198211">
    <property type="component" value="Unassembled WGS sequence"/>
</dbReference>
<dbReference type="AlphaFoldDB" id="A0A225VUM2"/>
<evidence type="ECO:0000313" key="2">
    <source>
        <dbReference type="EMBL" id="OWZ08608.1"/>
    </source>
</evidence>
<accession>A0A225VUM2</accession>
<dbReference type="GO" id="GO:0003677">
    <property type="term" value="F:DNA binding"/>
    <property type="evidence" value="ECO:0007669"/>
    <property type="project" value="UniProtKB-KW"/>
</dbReference>
<sequence length="246" mass="27582">MHSVADSTLTKYSAAMNKWTVWGSCRGIEPWLYNLIDESCIQMLSDFIAHGFQYGFGAGRPLRRTSIINTFQRIRHFFAAAGRVISMAYPHVRMLLKGIPRLDTPPRHKAPVSIPLLETCIRSLRLDDPFAQALWGSRSEIVSISGNSFKWFALRAEDLVALDISGDLTLSAAAARSVHMRLRGSKTNQARFLVCNFRGFAYSMVKTGPFSRNPSGGILEADRPADVHFNDTPVDCNQEGCRTKWR</sequence>
<keyword evidence="1" id="KW-0238">DNA-binding</keyword>
<protein>
    <submittedName>
        <fullName evidence="2">Uncharacterized protein</fullName>
    </submittedName>
</protein>
<keyword evidence="3" id="KW-1185">Reference proteome</keyword>
<dbReference type="InterPro" id="IPR010998">
    <property type="entry name" value="Integrase_recombinase_N"/>
</dbReference>
<reference evidence="3" key="1">
    <citation type="submission" date="2017-03" db="EMBL/GenBank/DDBJ databases">
        <title>Phytopthora megakarya and P. palmivora, two closely related causual agents of cacao black pod achieved similar genome size and gene model numbers by different mechanisms.</title>
        <authorList>
            <person name="Ali S."/>
            <person name="Shao J."/>
            <person name="Larry D.J."/>
            <person name="Kronmiller B."/>
            <person name="Shen D."/>
            <person name="Strem M.D."/>
            <person name="Melnick R.L."/>
            <person name="Guiltinan M.J."/>
            <person name="Tyler B.M."/>
            <person name="Meinhardt L.W."/>
            <person name="Bailey B.A."/>
        </authorList>
    </citation>
    <scope>NUCLEOTIDE SEQUENCE [LARGE SCALE GENOMIC DNA]</scope>
    <source>
        <strain evidence="3">zdho120</strain>
    </source>
</reference>
<gene>
    <name evidence="2" type="ORF">PHMEG_00018814</name>
</gene>
<comment type="caution">
    <text evidence="2">The sequence shown here is derived from an EMBL/GenBank/DDBJ whole genome shotgun (WGS) entry which is preliminary data.</text>
</comment>
<name>A0A225VUM2_9STRA</name>
<dbReference type="EMBL" id="NBNE01003087">
    <property type="protein sequence ID" value="OWZ08608.1"/>
    <property type="molecule type" value="Genomic_DNA"/>
</dbReference>
<organism evidence="2 3">
    <name type="scientific">Phytophthora megakarya</name>
    <dbReference type="NCBI Taxonomy" id="4795"/>
    <lineage>
        <taxon>Eukaryota</taxon>
        <taxon>Sar</taxon>
        <taxon>Stramenopiles</taxon>
        <taxon>Oomycota</taxon>
        <taxon>Peronosporomycetes</taxon>
        <taxon>Peronosporales</taxon>
        <taxon>Peronosporaceae</taxon>
        <taxon>Phytophthora</taxon>
    </lineage>
</organism>
<evidence type="ECO:0000313" key="3">
    <source>
        <dbReference type="Proteomes" id="UP000198211"/>
    </source>
</evidence>
<dbReference type="Gene3D" id="1.10.150.130">
    <property type="match status" value="1"/>
</dbReference>